<dbReference type="InterPro" id="IPR005119">
    <property type="entry name" value="LysR_subst-bd"/>
</dbReference>
<keyword evidence="2" id="KW-0678">Repressor</keyword>
<dbReference type="Gene3D" id="1.10.10.10">
    <property type="entry name" value="Winged helix-like DNA-binding domain superfamily/Winged helix DNA-binding domain"/>
    <property type="match status" value="1"/>
</dbReference>
<sequence>MQHNLSDIMLSSIDLFCSAAEHQSFTVAAQAAGISPAAVSRTIMRLEERLGIPLFIRTTRQVRLTDAGKQYAAQCRVALALLHEAEQQAMGAQQTPSGTVRISLPAAYAHWRLFPLIPAFQQRYPLVDLEFHISNHSVSFSRDDCDLAIRGSELSDSTLIARKLEDAELVMVASPGYLRRHPVLKTLKDLAEHQCIRFILPSSGRSAPWLVRVDGEQQEMAMKGGLLCSEDFLGGLSLAKGGAGIYQMYRFVVSGALNRDELHEVLPSFNGATRPFYLIYPQTQHMPLRVRVLVDFILANLRQPERPDKRQKG</sequence>
<dbReference type="GO" id="GO:0003677">
    <property type="term" value="F:DNA binding"/>
    <property type="evidence" value="ECO:0007669"/>
    <property type="project" value="UniProtKB-KW"/>
</dbReference>
<dbReference type="PANTHER" id="PTHR30537:SF5">
    <property type="entry name" value="HTH-TYPE TRANSCRIPTIONAL ACTIVATOR TTDR-RELATED"/>
    <property type="match status" value="1"/>
</dbReference>
<keyword evidence="3" id="KW-0805">Transcription regulation</keyword>
<dbReference type="InterPro" id="IPR058163">
    <property type="entry name" value="LysR-type_TF_proteobact-type"/>
</dbReference>
<dbReference type="SUPFAM" id="SSF53850">
    <property type="entry name" value="Periplasmic binding protein-like II"/>
    <property type="match status" value="1"/>
</dbReference>
<keyword evidence="5" id="KW-0804">Transcription</keyword>
<dbReference type="Pfam" id="PF03466">
    <property type="entry name" value="LysR_substrate"/>
    <property type="match status" value="1"/>
</dbReference>
<dbReference type="EMBL" id="CP045913">
    <property type="protein sequence ID" value="QGH61597.1"/>
    <property type="molecule type" value="Genomic_DNA"/>
</dbReference>
<dbReference type="InterPro" id="IPR036388">
    <property type="entry name" value="WH-like_DNA-bd_sf"/>
</dbReference>
<dbReference type="Proteomes" id="UP000381260">
    <property type="component" value="Chromosome"/>
</dbReference>
<evidence type="ECO:0000256" key="3">
    <source>
        <dbReference type="ARBA" id="ARBA00023015"/>
    </source>
</evidence>
<dbReference type="AlphaFoldDB" id="A0A5Q2V7W9"/>
<dbReference type="PANTHER" id="PTHR30537">
    <property type="entry name" value="HTH-TYPE TRANSCRIPTIONAL REGULATOR"/>
    <property type="match status" value="1"/>
</dbReference>
<keyword evidence="4" id="KW-0238">DNA-binding</keyword>
<evidence type="ECO:0000256" key="1">
    <source>
        <dbReference type="ARBA" id="ARBA00009437"/>
    </source>
</evidence>
<dbReference type="Pfam" id="PF00126">
    <property type="entry name" value="HTH_1"/>
    <property type="match status" value="1"/>
</dbReference>
<evidence type="ECO:0000256" key="2">
    <source>
        <dbReference type="ARBA" id="ARBA00022491"/>
    </source>
</evidence>
<evidence type="ECO:0000256" key="4">
    <source>
        <dbReference type="ARBA" id="ARBA00023125"/>
    </source>
</evidence>
<dbReference type="InterPro" id="IPR036390">
    <property type="entry name" value="WH_DNA-bd_sf"/>
</dbReference>
<dbReference type="FunFam" id="1.10.10.10:FF:000001">
    <property type="entry name" value="LysR family transcriptional regulator"/>
    <property type="match status" value="1"/>
</dbReference>
<reference evidence="7 8" key="1">
    <citation type="submission" date="2019-11" db="EMBL/GenBank/DDBJ databases">
        <title>The Phosphoenolpyruvate Phosphotransferase System Regulates Serratia proteamaculans 336X Biofilm Formation and Wheat Roots colonization.</title>
        <authorList>
            <person name="Liu F."/>
        </authorList>
    </citation>
    <scope>NUCLEOTIDE SEQUENCE [LARGE SCALE GENOMIC DNA]</scope>
    <source>
        <strain evidence="7 8">336X</strain>
    </source>
</reference>
<dbReference type="SUPFAM" id="SSF46785">
    <property type="entry name" value="Winged helix' DNA-binding domain"/>
    <property type="match status" value="1"/>
</dbReference>
<dbReference type="Gene3D" id="3.40.190.290">
    <property type="match status" value="1"/>
</dbReference>
<evidence type="ECO:0000259" key="6">
    <source>
        <dbReference type="PROSITE" id="PS50931"/>
    </source>
</evidence>
<dbReference type="PRINTS" id="PR00039">
    <property type="entry name" value="HTHLYSR"/>
</dbReference>
<gene>
    <name evidence="7" type="ORF">GHV41_12490</name>
</gene>
<accession>A0A5Q2V7W9</accession>
<dbReference type="GO" id="GO:0003700">
    <property type="term" value="F:DNA-binding transcription factor activity"/>
    <property type="evidence" value="ECO:0007669"/>
    <property type="project" value="InterPro"/>
</dbReference>
<dbReference type="PROSITE" id="PS50931">
    <property type="entry name" value="HTH_LYSR"/>
    <property type="match status" value="1"/>
</dbReference>
<dbReference type="RefSeq" id="WP_153858739.1">
    <property type="nucleotide sequence ID" value="NZ_CP045913.1"/>
</dbReference>
<protein>
    <submittedName>
        <fullName evidence="7">LysR family transcriptional regulator</fullName>
    </submittedName>
</protein>
<proteinExistence type="inferred from homology"/>
<dbReference type="CDD" id="cd08422">
    <property type="entry name" value="PBP2_CrgA_like"/>
    <property type="match status" value="1"/>
</dbReference>
<evidence type="ECO:0000256" key="5">
    <source>
        <dbReference type="ARBA" id="ARBA00023163"/>
    </source>
</evidence>
<organism evidence="7 8">
    <name type="scientific">Serratia proteamaculans</name>
    <dbReference type="NCBI Taxonomy" id="28151"/>
    <lineage>
        <taxon>Bacteria</taxon>
        <taxon>Pseudomonadati</taxon>
        <taxon>Pseudomonadota</taxon>
        <taxon>Gammaproteobacteria</taxon>
        <taxon>Enterobacterales</taxon>
        <taxon>Yersiniaceae</taxon>
        <taxon>Serratia</taxon>
    </lineage>
</organism>
<evidence type="ECO:0000313" key="8">
    <source>
        <dbReference type="Proteomes" id="UP000381260"/>
    </source>
</evidence>
<feature type="domain" description="HTH lysR-type" evidence="6">
    <location>
        <begin position="8"/>
        <end position="65"/>
    </location>
</feature>
<evidence type="ECO:0000313" key="7">
    <source>
        <dbReference type="EMBL" id="QGH61597.1"/>
    </source>
</evidence>
<comment type="similarity">
    <text evidence="1">Belongs to the LysR transcriptional regulatory family.</text>
</comment>
<name>A0A5Q2V7W9_SERPR</name>
<dbReference type="InterPro" id="IPR000847">
    <property type="entry name" value="LysR_HTH_N"/>
</dbReference>